<proteinExistence type="predicted"/>
<keyword evidence="2" id="KW-1185">Reference proteome</keyword>
<organism evidence="1 2">
    <name type="scientific">Xylaria curta</name>
    <dbReference type="NCBI Taxonomy" id="42375"/>
    <lineage>
        <taxon>Eukaryota</taxon>
        <taxon>Fungi</taxon>
        <taxon>Dikarya</taxon>
        <taxon>Ascomycota</taxon>
        <taxon>Pezizomycotina</taxon>
        <taxon>Sordariomycetes</taxon>
        <taxon>Xylariomycetidae</taxon>
        <taxon>Xylariales</taxon>
        <taxon>Xylariaceae</taxon>
        <taxon>Xylaria</taxon>
    </lineage>
</organism>
<evidence type="ECO:0000313" key="1">
    <source>
        <dbReference type="EMBL" id="KAJ2984453.1"/>
    </source>
</evidence>
<sequence>MFSSSGGSKKPPQQQVRVLLLFLLEALALRMVADDDVRVLGDGPGRSALKKGNLLLTAAPTGAHRKIRLAKLAICRSSSPFWRAPRESTPKRKSRDPNPVVGAAYSHADMLKFDNLFRNVSSSSRPKTPTSSSSHKVRASDIGSTSRKSNSSLSSPPLKSYFSFISTTNSDWNMEDPEDEDEFGYEDDDGDDFGLPSLSNMKRRSRRVAAATQSGGLTSQSQSVLDNSLRSSTRRYSDSADIAIERPTLIYPMPKKTEGKILRPQYKDILKGSLLLLLSGRLVADIAIDPANALHLIDHPPTPANAAPKEIDVINSRVTKINKFKKILQTTTIPLTDLRAYLPTSSDRRVATLERKRKEYLDGVRQAFERGGASQNPTGRSRGLDEAIWHQISIDVPRTNPHIELYSYEATQRSLERILYLWAIRHPASGYVQGINDLVTPFWQVFLGSYITDNNIESGMDPGQLPKAVLDAVEADSYWCLTKLLDGIQDHYIVAQPGIQRQVAALRDLTARIDEGLTKHLQKENVEFIQFSFRWMNCLLMREISVRNTIRMWDTYLAEEQGFSEFHLYVCAAFLVKWSSKLVKMDFQEIMMFLQALPTRDWTEKDIELLLSEAFIWQSLFKNSAAHLRGGPSRAPTANLQL</sequence>
<reference evidence="1" key="1">
    <citation type="submission" date="2022-10" db="EMBL/GenBank/DDBJ databases">
        <title>Genome Sequence of Xylaria curta.</title>
        <authorList>
            <person name="Buettner E."/>
        </authorList>
    </citation>
    <scope>NUCLEOTIDE SEQUENCE</scope>
    <source>
        <strain evidence="1">Babe10</strain>
    </source>
</reference>
<protein>
    <submittedName>
        <fullName evidence="1">Uncharacterized protein</fullName>
    </submittedName>
</protein>
<name>A0ACC1P1N9_9PEZI</name>
<dbReference type="Proteomes" id="UP001143856">
    <property type="component" value="Unassembled WGS sequence"/>
</dbReference>
<accession>A0ACC1P1N9</accession>
<dbReference type="EMBL" id="JAPDGR010001291">
    <property type="protein sequence ID" value="KAJ2984453.1"/>
    <property type="molecule type" value="Genomic_DNA"/>
</dbReference>
<evidence type="ECO:0000313" key="2">
    <source>
        <dbReference type="Proteomes" id="UP001143856"/>
    </source>
</evidence>
<gene>
    <name evidence="1" type="ORF">NUW58_g6048</name>
</gene>
<comment type="caution">
    <text evidence="1">The sequence shown here is derived from an EMBL/GenBank/DDBJ whole genome shotgun (WGS) entry which is preliminary data.</text>
</comment>